<proteinExistence type="predicted"/>
<feature type="domain" description="Glycosyl transferase family 1" evidence="1">
    <location>
        <begin position="201"/>
        <end position="349"/>
    </location>
</feature>
<name>A0ABP8G6D1_9BACT</name>
<dbReference type="EMBL" id="BAABFN010000021">
    <property type="protein sequence ID" value="GAA4318164.1"/>
    <property type="molecule type" value="Genomic_DNA"/>
</dbReference>
<dbReference type="PANTHER" id="PTHR12526">
    <property type="entry name" value="GLYCOSYLTRANSFERASE"/>
    <property type="match status" value="1"/>
</dbReference>
<dbReference type="SUPFAM" id="SSF53756">
    <property type="entry name" value="UDP-Glycosyltransferase/glycogen phosphorylase"/>
    <property type="match status" value="1"/>
</dbReference>
<accession>A0ABP8G6D1</accession>
<dbReference type="InterPro" id="IPR028098">
    <property type="entry name" value="Glyco_trans_4-like_N"/>
</dbReference>
<feature type="domain" description="Glycosyltransferase subfamily 4-like N-terminal" evidence="2">
    <location>
        <begin position="33"/>
        <end position="196"/>
    </location>
</feature>
<keyword evidence="4" id="KW-1185">Reference proteome</keyword>
<organism evidence="3 4">
    <name type="scientific">Compostibacter hankyongensis</name>
    <dbReference type="NCBI Taxonomy" id="1007089"/>
    <lineage>
        <taxon>Bacteria</taxon>
        <taxon>Pseudomonadati</taxon>
        <taxon>Bacteroidota</taxon>
        <taxon>Chitinophagia</taxon>
        <taxon>Chitinophagales</taxon>
        <taxon>Chitinophagaceae</taxon>
        <taxon>Compostibacter</taxon>
    </lineage>
</organism>
<dbReference type="Proteomes" id="UP001501207">
    <property type="component" value="Unassembled WGS sequence"/>
</dbReference>
<comment type="caution">
    <text evidence="3">The sequence shown here is derived from an EMBL/GenBank/DDBJ whole genome shotgun (WGS) entry which is preliminary data.</text>
</comment>
<dbReference type="Gene3D" id="3.40.50.2000">
    <property type="entry name" value="Glycogen Phosphorylase B"/>
    <property type="match status" value="2"/>
</dbReference>
<evidence type="ECO:0000259" key="2">
    <source>
        <dbReference type="Pfam" id="PF13439"/>
    </source>
</evidence>
<evidence type="ECO:0000313" key="3">
    <source>
        <dbReference type="EMBL" id="GAA4318164.1"/>
    </source>
</evidence>
<dbReference type="Pfam" id="PF13439">
    <property type="entry name" value="Glyco_transf_4"/>
    <property type="match status" value="1"/>
</dbReference>
<reference evidence="4" key="1">
    <citation type="journal article" date="2019" name="Int. J. Syst. Evol. Microbiol.">
        <title>The Global Catalogue of Microorganisms (GCM) 10K type strain sequencing project: providing services to taxonomists for standard genome sequencing and annotation.</title>
        <authorList>
            <consortium name="The Broad Institute Genomics Platform"/>
            <consortium name="The Broad Institute Genome Sequencing Center for Infectious Disease"/>
            <person name="Wu L."/>
            <person name="Ma J."/>
        </authorList>
    </citation>
    <scope>NUCLEOTIDE SEQUENCE [LARGE SCALE GENOMIC DNA]</scope>
    <source>
        <strain evidence="4">JCM 17664</strain>
    </source>
</reference>
<sequence>MKILFLASYFPNRVRFAGPFIKNHARVAGRVAEVSVLTIDRDDSAHMKPYELVYTLEEGLPTVRVYYRHRCLNLPLLRSLIRFSRFFRGLRAGYRMLREKSGHFDLVHLNVVEQTGLFALWLSLTRGLPYVVTEHSSVYVPEDFRRQSRFKRLFHRICLRRAREISVVSRYLQNCLRELNLAERCRVVPNVVDTRRFFPGEPRPPGGRARLLHVSNLKPLKGVEQILRTLPLLTAAGRDTELHILGESEEYEKELRGLSGDLGLGERVFFHGQQPAEAVAARMRESHMLVLNSAFETFGVVITEALACGIPVVAPATGAIPEQLQEGRGFLLRERSAEAICSAICHVLDHYADYDPQVLRRYVQAHFSEEAVEQAFRALYASALTPPAQEGTHQISN</sequence>
<dbReference type="InterPro" id="IPR001296">
    <property type="entry name" value="Glyco_trans_1"/>
</dbReference>
<dbReference type="Pfam" id="PF00534">
    <property type="entry name" value="Glycos_transf_1"/>
    <property type="match status" value="1"/>
</dbReference>
<dbReference type="RefSeq" id="WP_344980958.1">
    <property type="nucleotide sequence ID" value="NZ_BAABFN010000021.1"/>
</dbReference>
<protein>
    <submittedName>
        <fullName evidence="3">Glycosyltransferase family 4 protein</fullName>
    </submittedName>
</protein>
<evidence type="ECO:0000313" key="4">
    <source>
        <dbReference type="Proteomes" id="UP001501207"/>
    </source>
</evidence>
<evidence type="ECO:0000259" key="1">
    <source>
        <dbReference type="Pfam" id="PF00534"/>
    </source>
</evidence>
<gene>
    <name evidence="3" type="ORF">GCM10023143_30700</name>
</gene>